<feature type="compositionally biased region" description="Polar residues" evidence="1">
    <location>
        <begin position="435"/>
        <end position="445"/>
    </location>
</feature>
<dbReference type="AlphaFoldDB" id="A0A182F8J0"/>
<dbReference type="Proteomes" id="UP000069272">
    <property type="component" value="Chromosome 2R"/>
</dbReference>
<keyword evidence="2" id="KW-0812">Transmembrane</keyword>
<evidence type="ECO:0000313" key="4">
    <source>
        <dbReference type="Proteomes" id="UP000069272"/>
    </source>
</evidence>
<sequence>MVVSGSDSSSVRPGNIGSYGMFGGGNGGHTNTNNGRKKVSPVTRVTASMSLMLLLMLLSVVTRSTVASSSVGTSVNGSESESVAASNETVQGNVTSRGTGKPMFSTGNHLWDALIAECMRKPTFACIQKNVYNFLGEQLEVENMNFTNRVQFLRNRVDFSKYTREANEPETEIDNEIPDARGAFEPSSPIEEVTTALREKSLKFMLTHDVNIQMPEIMFDGAIFRIQPRAIEGNGMLAKLEFVPRTELAEARGHGTPRILFKKIKKFFQNKLLLAFLAIVLIIKIIKIKVMWLLPLLVGVGTAKKLVLKFLLFLFPALAHIFKLCSYYHASYHKPNFHHHQHHINHLHTFYPHDHAGPELIYTKPPRGHPSEYLHGAPVPPHTHYQPEVNYEFTAPGLGSEFISDRNSYVDTSFKPKYDDLNDIKAWGLGEGTNTSAPQSSSYFTSPHAAPSGAGSGSGASNYNVNPLTHQAGSRVLSPKPVYGPPGYVSTAQKRIPTGAATSIAAQYVSAPSGPTLSAEEQIIREAQRQEAYRIAQEQKLIAKQQAIVNQQAFAQEGVTPRPVDPFYSPILARLDKVFNSLGIVDENCRERLVCSMYKSPVKYSPHSNYVSAELSRDASELQKPTSTNAAVVRFYRYVQAARDGQDQRDCHRLYSQCTINMEKKKKK</sequence>
<feature type="region of interest" description="Disordered" evidence="1">
    <location>
        <begin position="1"/>
        <end position="40"/>
    </location>
</feature>
<proteinExistence type="predicted"/>
<dbReference type="EnsemblMetazoa" id="AALB002814-RA">
    <property type="protein sequence ID" value="AALB002814-PA"/>
    <property type="gene ID" value="AALB002814"/>
</dbReference>
<keyword evidence="4" id="KW-1185">Reference proteome</keyword>
<feature type="transmembrane region" description="Helical" evidence="2">
    <location>
        <begin position="306"/>
        <end position="325"/>
    </location>
</feature>
<evidence type="ECO:0000313" key="3">
    <source>
        <dbReference type="EnsemblMetazoa" id="AALB002814-PA"/>
    </source>
</evidence>
<feature type="transmembrane region" description="Helical" evidence="2">
    <location>
        <begin position="272"/>
        <end position="294"/>
    </location>
</feature>
<protein>
    <submittedName>
        <fullName evidence="3">Uncharacterized protein</fullName>
    </submittedName>
</protein>
<dbReference type="VEuPathDB" id="VectorBase:AALB002814"/>
<name>A0A182F8J0_ANOAL</name>
<dbReference type="RefSeq" id="XP_035777140.1">
    <property type="nucleotide sequence ID" value="XM_035921247.1"/>
</dbReference>
<feature type="transmembrane region" description="Helical" evidence="2">
    <location>
        <begin position="42"/>
        <end position="61"/>
    </location>
</feature>
<keyword evidence="2" id="KW-0472">Membrane</keyword>
<organism evidence="3 4">
    <name type="scientific">Anopheles albimanus</name>
    <name type="common">New world malaria mosquito</name>
    <dbReference type="NCBI Taxonomy" id="7167"/>
    <lineage>
        <taxon>Eukaryota</taxon>
        <taxon>Metazoa</taxon>
        <taxon>Ecdysozoa</taxon>
        <taxon>Arthropoda</taxon>
        <taxon>Hexapoda</taxon>
        <taxon>Insecta</taxon>
        <taxon>Pterygota</taxon>
        <taxon>Neoptera</taxon>
        <taxon>Endopterygota</taxon>
        <taxon>Diptera</taxon>
        <taxon>Nematocera</taxon>
        <taxon>Culicoidea</taxon>
        <taxon>Culicidae</taxon>
        <taxon>Anophelinae</taxon>
        <taxon>Anopheles</taxon>
    </lineage>
</organism>
<dbReference type="Pfam" id="PF07841">
    <property type="entry name" value="DM4_12"/>
    <property type="match status" value="1"/>
</dbReference>
<feature type="compositionally biased region" description="Low complexity" evidence="1">
    <location>
        <begin position="69"/>
        <end position="83"/>
    </location>
</feature>
<dbReference type="OrthoDB" id="6334967at2759"/>
<feature type="region of interest" description="Disordered" evidence="1">
    <location>
        <begin position="69"/>
        <end position="101"/>
    </location>
</feature>
<feature type="compositionally biased region" description="Polar residues" evidence="1">
    <location>
        <begin position="84"/>
        <end position="98"/>
    </location>
</feature>
<reference evidence="3" key="2">
    <citation type="submission" date="2022-08" db="UniProtKB">
        <authorList>
            <consortium name="EnsemblMetazoa"/>
        </authorList>
    </citation>
    <scope>IDENTIFICATION</scope>
    <source>
        <strain evidence="3">STECLA/ALBI9_A</strain>
    </source>
</reference>
<dbReference type="VEuPathDB" id="VectorBase:AALB20_029740"/>
<dbReference type="PANTHER" id="PTHR21879">
    <property type="entry name" value="FI03362P-RELATED-RELATED"/>
    <property type="match status" value="1"/>
</dbReference>
<dbReference type="GeneID" id="118458586"/>
<dbReference type="STRING" id="7167.A0A182F8J0"/>
<dbReference type="GO" id="GO:0016020">
    <property type="term" value="C:membrane"/>
    <property type="evidence" value="ECO:0007669"/>
    <property type="project" value="TreeGrafter"/>
</dbReference>
<keyword evidence="2" id="KW-1133">Transmembrane helix</keyword>
<evidence type="ECO:0000256" key="1">
    <source>
        <dbReference type="SAM" id="MobiDB-lite"/>
    </source>
</evidence>
<dbReference type="InterPro" id="IPR006631">
    <property type="entry name" value="DM4_12"/>
</dbReference>
<accession>A0A182F8J0</accession>
<feature type="region of interest" description="Disordered" evidence="1">
    <location>
        <begin position="435"/>
        <end position="467"/>
    </location>
</feature>
<dbReference type="RefSeq" id="XP_035777139.1">
    <property type="nucleotide sequence ID" value="XM_035921246.1"/>
</dbReference>
<reference evidence="3 4" key="1">
    <citation type="journal article" date="2017" name="G3 (Bethesda)">
        <title>The Physical Genome Mapping of Anopheles albimanus Corrected Scaffold Misassemblies and Identified Interarm Rearrangements in Genus Anopheles.</title>
        <authorList>
            <person name="Artemov G.N."/>
            <person name="Peery A.N."/>
            <person name="Jiang X."/>
            <person name="Tu Z."/>
            <person name="Stegniy V.N."/>
            <person name="Sharakhova M.V."/>
            <person name="Sharakhov I.V."/>
        </authorList>
    </citation>
    <scope>NUCLEOTIDE SEQUENCE [LARGE SCALE GENOMIC DNA]</scope>
    <source>
        <strain evidence="3 4">ALBI9_A</strain>
    </source>
</reference>
<dbReference type="CTD" id="40774"/>
<evidence type="ECO:0000256" key="2">
    <source>
        <dbReference type="SAM" id="Phobius"/>
    </source>
</evidence>
<dbReference type="InterPro" id="IPR012464">
    <property type="entry name" value="DUF1676"/>
</dbReference>
<feature type="compositionally biased region" description="Polar residues" evidence="1">
    <location>
        <begin position="1"/>
        <end position="12"/>
    </location>
</feature>
<dbReference type="PANTHER" id="PTHR21879:SF4">
    <property type="entry name" value="OSIRIS 17, ISOFORM C"/>
    <property type="match status" value="1"/>
</dbReference>
<dbReference type="Pfam" id="PF07898">
    <property type="entry name" value="DUF1676"/>
    <property type="match status" value="1"/>
</dbReference>
<dbReference type="KEGG" id="aali:118458586"/>